<evidence type="ECO:0000313" key="1">
    <source>
        <dbReference type="EMBL" id="CAJ1955661.1"/>
    </source>
</evidence>
<organism evidence="1 2">
    <name type="scientific">Cylindrotheca closterium</name>
    <dbReference type="NCBI Taxonomy" id="2856"/>
    <lineage>
        <taxon>Eukaryota</taxon>
        <taxon>Sar</taxon>
        <taxon>Stramenopiles</taxon>
        <taxon>Ochrophyta</taxon>
        <taxon>Bacillariophyta</taxon>
        <taxon>Bacillariophyceae</taxon>
        <taxon>Bacillariophycidae</taxon>
        <taxon>Bacillariales</taxon>
        <taxon>Bacillariaceae</taxon>
        <taxon>Cylindrotheca</taxon>
    </lineage>
</organism>
<comment type="caution">
    <text evidence="1">The sequence shown here is derived from an EMBL/GenBank/DDBJ whole genome shotgun (WGS) entry which is preliminary data.</text>
</comment>
<accession>A0AAD2FXI3</accession>
<proteinExistence type="predicted"/>
<protein>
    <submittedName>
        <fullName evidence="1">Uncharacterized protein</fullName>
    </submittedName>
</protein>
<dbReference type="EMBL" id="CAKOGP040001892">
    <property type="protein sequence ID" value="CAJ1955661.1"/>
    <property type="molecule type" value="Genomic_DNA"/>
</dbReference>
<reference evidence="1" key="1">
    <citation type="submission" date="2023-08" db="EMBL/GenBank/DDBJ databases">
        <authorList>
            <person name="Audoor S."/>
            <person name="Bilcke G."/>
        </authorList>
    </citation>
    <scope>NUCLEOTIDE SEQUENCE</scope>
</reference>
<name>A0AAD2FXI3_9STRA</name>
<keyword evidence="2" id="KW-1185">Reference proteome</keyword>
<evidence type="ECO:0000313" key="2">
    <source>
        <dbReference type="Proteomes" id="UP001295423"/>
    </source>
</evidence>
<sequence>MSDVNHNCQAFTFSTFSDSKQGGLESSVYKNSAPLSSEMSRRIIFISRKSQSTLYAQKKTDDEAVLSDLDARVLQEMLRGSEKLNLQDEKNMKDLLDRGIKAKERVNTDEQASQGENVEDSEFKSEALQKLGSTKLWKAFKRKLQDSVETAKIYVANRIERDGKLIASLGIFAFERAINDVSRALPATSSSKWNPKKQFLLSNVTAAQEMTEAEKLRQEMSTPLDEIRNVGRQLKDIFRGVSTQPAVPVEAGTEADFNDVVKPKTTFSRNLNSAAATSKYSVNDKDRFDKAYKRKQETTLKREKENVIQSSTRLANEVADKAYQIRREVQAETNEPGYKTKVIRAQTAATSRQLSAGAKRILGGAKSIAVKALEASRKERTAPLLPDTAPGVPRVDESVALQADAVPTMSEAQLIAPPTLERLELMYELETEMERVLDLLANYISSPQDTWLNPDLVLQNVDDTVDQEFTSFPDAELESVVVAMVQAQALLQQPMSNEDERAMISTLQLVLPSISEVCDTSLQAGSSIIAEYFKQTLVYGGVQNGEIPLILRLDDCLARLETLEEEQKLTQDIETAMNSATEPAVTRAAPWYVEDQDEVVQETKPWYVEDGTEDGQVVEIGEPPKTGGFRMPWQRQKESKNVDDIKVSSNPPSVVGKSSRFVDDVEILDAIPTMVRPAQTTIVDNEFSYTQNVVAAAQEAADSMRRVAAEIVSDDDFDVAMGQAKAAKEIGEEEDDGEEEEINPATMFALRLLDVVLLAGEKTAAVLPSLINLGGTITERVANAKGNGLGSEGWEIIQSAQRGDKKY</sequence>
<gene>
    <name evidence="1" type="ORF">CYCCA115_LOCUS15861</name>
</gene>
<dbReference type="Proteomes" id="UP001295423">
    <property type="component" value="Unassembled WGS sequence"/>
</dbReference>
<dbReference type="AlphaFoldDB" id="A0AAD2FXI3"/>